<dbReference type="InterPro" id="IPR052353">
    <property type="entry name" value="Benzoxazolinone_Detox_Enz"/>
</dbReference>
<dbReference type="Pfam" id="PF03473">
    <property type="entry name" value="MOSC"/>
    <property type="match status" value="1"/>
</dbReference>
<name>A0A517MJH4_9BACT</name>
<evidence type="ECO:0000259" key="2">
    <source>
        <dbReference type="PROSITE" id="PS51340"/>
    </source>
</evidence>
<dbReference type="GO" id="GO:0003824">
    <property type="term" value="F:catalytic activity"/>
    <property type="evidence" value="ECO:0007669"/>
    <property type="project" value="InterPro"/>
</dbReference>
<feature type="domain" description="MOSC" evidence="2">
    <location>
        <begin position="98"/>
        <end position="233"/>
    </location>
</feature>
<protein>
    <submittedName>
        <fullName evidence="3">6-N-hydroxylaminopurine resistance protein</fullName>
    </submittedName>
</protein>
<dbReference type="AlphaFoldDB" id="A0A517MJH4"/>
<dbReference type="PANTHER" id="PTHR30212:SF2">
    <property type="entry name" value="PROTEIN YIIM"/>
    <property type="match status" value="1"/>
</dbReference>
<dbReference type="InterPro" id="IPR011037">
    <property type="entry name" value="Pyrv_Knase-like_insert_dom_sf"/>
</dbReference>
<dbReference type="Proteomes" id="UP000320672">
    <property type="component" value="Chromosome"/>
</dbReference>
<dbReference type="Gene3D" id="2.40.33.20">
    <property type="entry name" value="PK beta-barrel domain-like"/>
    <property type="match status" value="1"/>
</dbReference>
<dbReference type="PANTHER" id="PTHR30212">
    <property type="entry name" value="PROTEIN YIIM"/>
    <property type="match status" value="1"/>
</dbReference>
<sequence>MISEYGWYGVIPSGPASGRGAKQTMREASIVSRLTGERDNYLQAVPRRSRSPIMTAVHQLLSANEKRNRVTIQLLSLQVGMPEILDPEKPWTSGIGKTAVSDPRWIGQTQIEGDGQADQVHHGGPHKAVCVYSADHYPYWREQHRDKKWPWGSFGENFTVQNLSETEVCIGDIWKIGETKLQVSQPRQPCWKLARFWDIKDLALQVQQNGKTGWYLRVLEEGRVQAGMSILLESRSNPRWTIAAANEIMHHDKQNVAAAADLLALPELSPSWVETLTKRVQKQAPADPQQRLSGNSSDVSSPESE</sequence>
<keyword evidence="4" id="KW-1185">Reference proteome</keyword>
<dbReference type="GO" id="GO:0030151">
    <property type="term" value="F:molybdenum ion binding"/>
    <property type="evidence" value="ECO:0007669"/>
    <property type="project" value="InterPro"/>
</dbReference>
<evidence type="ECO:0000256" key="1">
    <source>
        <dbReference type="SAM" id="MobiDB-lite"/>
    </source>
</evidence>
<gene>
    <name evidence="3" type="ORF">FF011L_38230</name>
</gene>
<dbReference type="RefSeq" id="WP_246109487.1">
    <property type="nucleotide sequence ID" value="NZ_CP036262.1"/>
</dbReference>
<evidence type="ECO:0000313" key="3">
    <source>
        <dbReference type="EMBL" id="QDS95039.1"/>
    </source>
</evidence>
<proteinExistence type="predicted"/>
<accession>A0A517MJH4</accession>
<organism evidence="3 4">
    <name type="scientific">Roseimaritima multifibrata</name>
    <dbReference type="NCBI Taxonomy" id="1930274"/>
    <lineage>
        <taxon>Bacteria</taxon>
        <taxon>Pseudomonadati</taxon>
        <taxon>Planctomycetota</taxon>
        <taxon>Planctomycetia</taxon>
        <taxon>Pirellulales</taxon>
        <taxon>Pirellulaceae</taxon>
        <taxon>Roseimaritima</taxon>
    </lineage>
</organism>
<evidence type="ECO:0000313" key="4">
    <source>
        <dbReference type="Proteomes" id="UP000320672"/>
    </source>
</evidence>
<dbReference type="EMBL" id="CP036262">
    <property type="protein sequence ID" value="QDS95039.1"/>
    <property type="molecule type" value="Genomic_DNA"/>
</dbReference>
<dbReference type="PROSITE" id="PS51340">
    <property type="entry name" value="MOSC"/>
    <property type="match status" value="1"/>
</dbReference>
<dbReference type="KEGG" id="rml:FF011L_38230"/>
<reference evidence="3 4" key="1">
    <citation type="submission" date="2019-02" db="EMBL/GenBank/DDBJ databases">
        <title>Deep-cultivation of Planctomycetes and their phenomic and genomic characterization uncovers novel biology.</title>
        <authorList>
            <person name="Wiegand S."/>
            <person name="Jogler M."/>
            <person name="Boedeker C."/>
            <person name="Pinto D."/>
            <person name="Vollmers J."/>
            <person name="Rivas-Marin E."/>
            <person name="Kohn T."/>
            <person name="Peeters S.H."/>
            <person name="Heuer A."/>
            <person name="Rast P."/>
            <person name="Oberbeckmann S."/>
            <person name="Bunk B."/>
            <person name="Jeske O."/>
            <person name="Meyerdierks A."/>
            <person name="Storesund J.E."/>
            <person name="Kallscheuer N."/>
            <person name="Luecker S."/>
            <person name="Lage O.M."/>
            <person name="Pohl T."/>
            <person name="Merkel B.J."/>
            <person name="Hornburger P."/>
            <person name="Mueller R.-W."/>
            <person name="Bruemmer F."/>
            <person name="Labrenz M."/>
            <person name="Spormann A.M."/>
            <person name="Op den Camp H."/>
            <person name="Overmann J."/>
            <person name="Amann R."/>
            <person name="Jetten M.S.M."/>
            <person name="Mascher T."/>
            <person name="Medema M.H."/>
            <person name="Devos D.P."/>
            <person name="Kaster A.-K."/>
            <person name="Ovreas L."/>
            <person name="Rohde M."/>
            <person name="Galperin M.Y."/>
            <person name="Jogler C."/>
        </authorList>
    </citation>
    <scope>NUCLEOTIDE SEQUENCE [LARGE SCALE GENOMIC DNA]</scope>
    <source>
        <strain evidence="3 4">FF011L</strain>
    </source>
</reference>
<dbReference type="Pfam" id="PF03475">
    <property type="entry name" value="YiiM_3-alpha"/>
    <property type="match status" value="1"/>
</dbReference>
<dbReference type="GO" id="GO:0030170">
    <property type="term" value="F:pyridoxal phosphate binding"/>
    <property type="evidence" value="ECO:0007669"/>
    <property type="project" value="InterPro"/>
</dbReference>
<feature type="region of interest" description="Disordered" evidence="1">
    <location>
        <begin position="279"/>
        <end position="305"/>
    </location>
</feature>
<dbReference type="SUPFAM" id="SSF50800">
    <property type="entry name" value="PK beta-barrel domain-like"/>
    <property type="match status" value="1"/>
</dbReference>
<dbReference type="InterPro" id="IPR005163">
    <property type="entry name" value="Tri_helical_YiiM-like"/>
</dbReference>
<feature type="compositionally biased region" description="Polar residues" evidence="1">
    <location>
        <begin position="290"/>
        <end position="305"/>
    </location>
</feature>
<dbReference type="InterPro" id="IPR005302">
    <property type="entry name" value="MoCF_Sase_C"/>
</dbReference>